<protein>
    <submittedName>
        <fullName evidence="1">Uncharacterized protein</fullName>
    </submittedName>
</protein>
<accession>A0A0A9HRJ5</accession>
<sequence length="26" mass="3173">MYRFDLVLRTGPLEEETQLRCQIFIT</sequence>
<proteinExistence type="predicted"/>
<evidence type="ECO:0000313" key="1">
    <source>
        <dbReference type="EMBL" id="JAE38454.1"/>
    </source>
</evidence>
<organism evidence="1">
    <name type="scientific">Arundo donax</name>
    <name type="common">Giant reed</name>
    <name type="synonym">Donax arundinaceus</name>
    <dbReference type="NCBI Taxonomy" id="35708"/>
    <lineage>
        <taxon>Eukaryota</taxon>
        <taxon>Viridiplantae</taxon>
        <taxon>Streptophyta</taxon>
        <taxon>Embryophyta</taxon>
        <taxon>Tracheophyta</taxon>
        <taxon>Spermatophyta</taxon>
        <taxon>Magnoliopsida</taxon>
        <taxon>Liliopsida</taxon>
        <taxon>Poales</taxon>
        <taxon>Poaceae</taxon>
        <taxon>PACMAD clade</taxon>
        <taxon>Arundinoideae</taxon>
        <taxon>Arundineae</taxon>
        <taxon>Arundo</taxon>
    </lineage>
</organism>
<dbReference type="AlphaFoldDB" id="A0A0A9HRJ5"/>
<reference evidence="1" key="1">
    <citation type="submission" date="2014-09" db="EMBL/GenBank/DDBJ databases">
        <authorList>
            <person name="Magalhaes I.L.F."/>
            <person name="Oliveira U."/>
            <person name="Santos F.R."/>
            <person name="Vidigal T.H.D.A."/>
            <person name="Brescovit A.D."/>
            <person name="Santos A.J."/>
        </authorList>
    </citation>
    <scope>NUCLEOTIDE SEQUENCE</scope>
    <source>
        <tissue evidence="1">Shoot tissue taken approximately 20 cm above the soil surface</tissue>
    </source>
</reference>
<reference evidence="1" key="2">
    <citation type="journal article" date="2015" name="Data Brief">
        <title>Shoot transcriptome of the giant reed, Arundo donax.</title>
        <authorList>
            <person name="Barrero R.A."/>
            <person name="Guerrero F.D."/>
            <person name="Moolhuijzen P."/>
            <person name="Goolsby J.A."/>
            <person name="Tidwell J."/>
            <person name="Bellgard S.E."/>
            <person name="Bellgard M.I."/>
        </authorList>
    </citation>
    <scope>NUCLEOTIDE SEQUENCE</scope>
    <source>
        <tissue evidence="1">Shoot tissue taken approximately 20 cm above the soil surface</tissue>
    </source>
</reference>
<name>A0A0A9HRJ5_ARUDO</name>
<dbReference type="EMBL" id="GBRH01159442">
    <property type="protein sequence ID" value="JAE38454.1"/>
    <property type="molecule type" value="Transcribed_RNA"/>
</dbReference>